<feature type="region of interest" description="Disordered" evidence="2">
    <location>
        <begin position="1"/>
        <end position="175"/>
    </location>
</feature>
<dbReference type="InterPro" id="IPR038923">
    <property type="entry name" value="Centrobin"/>
</dbReference>
<feature type="region of interest" description="Disordered" evidence="2">
    <location>
        <begin position="1987"/>
        <end position="2009"/>
    </location>
</feature>
<feature type="compositionally biased region" description="Polar residues" evidence="2">
    <location>
        <begin position="741"/>
        <end position="765"/>
    </location>
</feature>
<gene>
    <name evidence="4" type="primary">LOC101856606</name>
</gene>
<sequence length="2178" mass="237373">MDGQVDYNNLPPMGEDAVDGDESDPEEVAGAEGGTAQESSFGADDGLEQPDGQRNSLSLDDDGGTHFEASNSQETVIRRGGPVHDNSAASSPTQQDVSNDNDVVFNPAQRLNFEDDDDDDDEDEHYDDEVPENSSLENDNSGDGEFLTHRPVVNGSDVAEGGAYGGASSNSASDQGQNIRIIEGHDSSLIDDGSLSFGGFNFLQTQMVQMPLISPVHSGLGHSRMDDPGHNLYDSLERVDGASLFGDNHENVLENNTSEYFSAGSVSLMAANSQGPDTDSVWAQDDNSDHGSYLSHSQPQFHSHAGNAENHPSRHQSPPRNFQVDNSNMYLARKRGSGSNYALEGNMGGFGDVSNSVEDNSDVLSLELSEEGLLHNTQMYAQPVPSAGHVATGDNMATSRGDNMLLYQPQHLPEEMGGLRAANSGQAGYDGASGKVGNHQTQPKNLARNQSQSNSEPLHGSHTEGDGLDSHSDERQAGAGSSSSASDQNQSAGDSSGHQPVAAMRKSASGKVHSRRPAVQGSASSGNSKRSSSMNPRPGVNNPSASAAQTRKAPPPSSARDTGTGDVAMRGNGGARKKTPNEGNKSSAGLSSSASGLGQARHTQGQAAGLSPLTSRASSHTSLASNASSTNSRVSGVGKESHHQQQHQQQQHHPQQQLNPRGASSQAAGGTDVHHHLAQKLQETDVHHHLPATHHHPPPPLPQASGAGVAGLSGTNPHQSQSFERLRPNVAAAPPQHMLRGSQSLSKAHATTSAGHSQHQNTSGFTLEKNEPQLPQSGGQVRGAFQLHPASLSSQEASHPQQQQLMHPHRFMQQQQQQQQLFSGLPTGQERSQVVLPMHPGYSQGMSPSGSEGSHHSFNREMVVTQMDALRRQGHRLSPNEVSSQRAQLDNDLQGMEEVRSHLQNMLRIGTDVSVDASTFDQSGTATDLLLSDQPVNRQLHFETDSSSYLGNSQHEDMSDILENFPTFSSKMFSDMSAVSSRNDAVVHGEVQYLRESLEKERYRRKHCEEHIQKLNTKLLEIQQQLAVAVSTDKRKDIMIEQLDKQLAKVVEGWKKRECEKDEFMKVLSQEKEQIEETLQKQQKMVNNFEQDLAQTVEELRVEKEQSAETINSLKEELIESRQRKEEADAALESEREKFSKMSSEWEELRESRELAEGKAQQAQEKLVQEQDSWQTKEKELTAKILEVKEANQKVINMEKVKLEEQKKKREEVEAQSEELKTELKRAVLDMEQLVREKESQKVEMAIMEAKFESTQRKLETDLHAQMEKEIADQASEFHGRMESTMEEMSERHRKQVAEIHVRHQKDTERQMVALNEDREKKEEEYRRQITDLEEKLQDMRSENSSLKQSKLKLESQRMEILTKLQFMMQSQWNEAVSLLVSTPQKKNLNSSFMSSQSGGQLASAMAVTDGNTSVTSLNLVSSGMHPTAGHPARSLAQLEDTGGSRTLHSSTSSPPRAGGGGGGSREMGRGGDGKDRGEEDRMDRVEEYLHSLGDSRHTTNGSLPQPQGQQRSSPLRQGLQGSSYEGESEASQTSSDAHSKVLNKDIPSEQTQVHGYISGQNGGTLITAAGAGHEGHSGSGSGSSAELLLSQLTHQAVAMRSPQQSSSRHSDSIPPAAQDRSLRESHQSRPHPLTTGQHPYLLDSRYSQQNFPPPHPPHHQYPQHQQQQHPQQQQQNLQQRNYQQQQQQQHRPQHGSPRQQQPQSHLTAAFSTAVSGYHSNSNPLTQQQHHQAAGDLGDYKDVRLANGATSGNINIYSPESPTLTSSPAAMTTTGQWSPRSPGQQVKRFQAGGGHSGVNVMTSSLLLAPASRATNRNVALVPESPVKRHRGRSLSGPGSVGSADGMNESLSPPVKQTAERDHGDDYSDSSGGFHDSNRLLANYSQLSDRVQAHENRQGDLQHYVRMLLSKAPGSVCSEPERDVHSEQDILESSRDLTDQLACLGQKARSEVDLDLNDTAQAFELTAQLNRLQHLRERQGMQRRAYPGLNMDNSEQPSASQSGEALSGHLSDFMSDNGVISTQGLSEISHLLAVYRDQWETNPDQAGQENVAGQLMDALKGMASSMSKTGETSKQDERKVPMSKSSPKSHPMRKPKEISKVRKVRNTSQSADTSVTGDSAGSDKSMGSSRPPGPAMASSRKVPQPQETTNTTGVTAASRERKVAGGRQPKSGGGGPVWK</sequence>
<feature type="compositionally biased region" description="Polar residues" evidence="2">
    <location>
        <begin position="2105"/>
        <end position="2118"/>
    </location>
</feature>
<feature type="region of interest" description="Disordered" evidence="2">
    <location>
        <begin position="738"/>
        <end position="821"/>
    </location>
</feature>
<feature type="region of interest" description="Disordered" evidence="2">
    <location>
        <begin position="1823"/>
        <end position="1874"/>
    </location>
</feature>
<feature type="region of interest" description="Disordered" evidence="2">
    <location>
        <begin position="1150"/>
        <end position="1173"/>
    </location>
</feature>
<feature type="compositionally biased region" description="Polar residues" evidence="2">
    <location>
        <begin position="87"/>
        <end position="101"/>
    </location>
</feature>
<keyword evidence="3" id="KW-1185">Reference proteome</keyword>
<dbReference type="PANTHER" id="PTHR34439:SF1">
    <property type="entry name" value="CENTROBIN"/>
    <property type="match status" value="1"/>
</dbReference>
<feature type="coiled-coil region" evidence="1">
    <location>
        <begin position="1305"/>
        <end position="1357"/>
    </location>
</feature>
<feature type="compositionally biased region" description="Polar residues" evidence="2">
    <location>
        <begin position="2144"/>
        <end position="2154"/>
    </location>
</feature>
<feature type="compositionally biased region" description="Polar residues" evidence="2">
    <location>
        <begin position="1754"/>
        <end position="1784"/>
    </location>
</feature>
<evidence type="ECO:0000313" key="4">
    <source>
        <dbReference type="RefSeq" id="XP_005107899.2"/>
    </source>
</evidence>
<accession>A0ABM0K3H6</accession>
<feature type="compositionally biased region" description="Polar residues" evidence="2">
    <location>
        <begin position="1990"/>
        <end position="2003"/>
    </location>
</feature>
<organism evidence="3 4">
    <name type="scientific">Aplysia californica</name>
    <name type="common">California sea hare</name>
    <dbReference type="NCBI Taxonomy" id="6500"/>
    <lineage>
        <taxon>Eukaryota</taxon>
        <taxon>Metazoa</taxon>
        <taxon>Spiralia</taxon>
        <taxon>Lophotrochozoa</taxon>
        <taxon>Mollusca</taxon>
        <taxon>Gastropoda</taxon>
        <taxon>Heterobranchia</taxon>
        <taxon>Euthyneura</taxon>
        <taxon>Tectipleura</taxon>
        <taxon>Aplysiida</taxon>
        <taxon>Aplysioidea</taxon>
        <taxon>Aplysiidae</taxon>
        <taxon>Aplysia</taxon>
    </lineage>
</organism>
<feature type="compositionally biased region" description="Polar residues" evidence="2">
    <location>
        <begin position="132"/>
        <end position="141"/>
    </location>
</feature>
<feature type="region of interest" description="Disordered" evidence="2">
    <location>
        <begin position="1439"/>
        <end position="1480"/>
    </location>
</feature>
<feature type="compositionally biased region" description="Basic and acidic residues" evidence="2">
    <location>
        <begin position="459"/>
        <end position="476"/>
    </location>
</feature>
<feature type="compositionally biased region" description="Low complexity" evidence="2">
    <location>
        <begin position="646"/>
        <end position="657"/>
    </location>
</feature>
<name>A0ABM0K3H6_APLCA</name>
<feature type="compositionally biased region" description="Low complexity" evidence="2">
    <location>
        <begin position="617"/>
        <end position="632"/>
    </location>
</feature>
<feature type="compositionally biased region" description="Polar residues" evidence="2">
    <location>
        <begin position="1499"/>
        <end position="1537"/>
    </location>
</feature>
<feature type="compositionally biased region" description="Polar residues" evidence="2">
    <location>
        <begin position="315"/>
        <end position="324"/>
    </location>
</feature>
<reference evidence="4" key="1">
    <citation type="submission" date="2025-08" db="UniProtKB">
        <authorList>
            <consortium name="RefSeq"/>
        </authorList>
    </citation>
    <scope>IDENTIFICATION</scope>
</reference>
<feature type="compositionally biased region" description="Polar residues" evidence="2">
    <location>
        <begin position="791"/>
        <end position="805"/>
    </location>
</feature>
<dbReference type="Proteomes" id="UP000694888">
    <property type="component" value="Unplaced"/>
</dbReference>
<feature type="compositionally biased region" description="Low complexity" evidence="2">
    <location>
        <begin position="1601"/>
        <end position="1616"/>
    </location>
</feature>
<feature type="region of interest" description="Disordered" evidence="2">
    <location>
        <begin position="689"/>
        <end position="723"/>
    </location>
</feature>
<dbReference type="PANTHER" id="PTHR34439">
    <property type="entry name" value="CENTROBIN"/>
    <property type="match status" value="1"/>
</dbReference>
<dbReference type="RefSeq" id="XP_005107899.2">
    <property type="nucleotide sequence ID" value="XM_005107842.3"/>
</dbReference>
<feature type="region of interest" description="Disordered" evidence="2">
    <location>
        <begin position="272"/>
        <end position="324"/>
    </location>
</feature>
<proteinExistence type="predicted"/>
<evidence type="ECO:0000256" key="2">
    <source>
        <dbReference type="SAM" id="MobiDB-lite"/>
    </source>
</evidence>
<feature type="compositionally biased region" description="Acidic residues" evidence="2">
    <location>
        <begin position="16"/>
        <end position="29"/>
    </location>
</feature>
<evidence type="ECO:0000256" key="1">
    <source>
        <dbReference type="SAM" id="Coils"/>
    </source>
</evidence>
<feature type="compositionally biased region" description="Polar residues" evidence="2">
    <location>
        <begin position="658"/>
        <end position="668"/>
    </location>
</feature>
<feature type="region of interest" description="Disordered" evidence="2">
    <location>
        <begin position="1754"/>
        <end position="1786"/>
    </location>
</feature>
<feature type="compositionally biased region" description="Low complexity" evidence="2">
    <location>
        <begin position="586"/>
        <end position="598"/>
    </location>
</feature>
<feature type="region of interest" description="Disordered" evidence="2">
    <location>
        <begin position="1492"/>
        <end position="1540"/>
    </location>
</feature>
<feature type="compositionally biased region" description="Low complexity" evidence="2">
    <location>
        <begin position="1661"/>
        <end position="1706"/>
    </location>
</feature>
<feature type="compositionally biased region" description="Low complexity" evidence="2">
    <location>
        <begin position="522"/>
        <end position="533"/>
    </location>
</feature>
<feature type="compositionally biased region" description="Basic and acidic residues" evidence="2">
    <location>
        <begin position="2070"/>
        <end position="2079"/>
    </location>
</feature>
<protein>
    <submittedName>
        <fullName evidence="4">Uncharacterized protein LOC101856606</fullName>
    </submittedName>
</protein>
<feature type="compositionally biased region" description="Polar residues" evidence="2">
    <location>
        <begin position="713"/>
        <end position="723"/>
    </location>
</feature>
<feature type="compositionally biased region" description="Polar residues" evidence="2">
    <location>
        <begin position="601"/>
        <end position="616"/>
    </location>
</feature>
<feature type="compositionally biased region" description="Polar residues" evidence="2">
    <location>
        <begin position="438"/>
        <end position="456"/>
    </location>
</feature>
<feature type="region of interest" description="Disordered" evidence="2">
    <location>
        <begin position="1596"/>
        <end position="1707"/>
    </location>
</feature>
<keyword evidence="1" id="KW-0175">Coiled coil</keyword>
<evidence type="ECO:0000313" key="3">
    <source>
        <dbReference type="Proteomes" id="UP000694888"/>
    </source>
</evidence>
<feature type="compositionally biased region" description="Acidic residues" evidence="2">
    <location>
        <begin position="114"/>
        <end position="131"/>
    </location>
</feature>
<feature type="compositionally biased region" description="Basic and acidic residues" evidence="2">
    <location>
        <begin position="1467"/>
        <end position="1480"/>
    </location>
</feature>
<feature type="region of interest" description="Disordered" evidence="2">
    <location>
        <begin position="2063"/>
        <end position="2178"/>
    </location>
</feature>
<feature type="compositionally biased region" description="Polar residues" evidence="2">
    <location>
        <begin position="1444"/>
        <end position="1455"/>
    </location>
</feature>
<dbReference type="GeneID" id="101856606"/>
<feature type="region of interest" description="Disordered" evidence="2">
    <location>
        <begin position="420"/>
        <end position="673"/>
    </location>
</feature>
<feature type="compositionally biased region" description="Low complexity" evidence="2">
    <location>
        <begin position="477"/>
        <end position="497"/>
    </location>
</feature>